<evidence type="ECO:0008006" key="3">
    <source>
        <dbReference type="Google" id="ProtNLM"/>
    </source>
</evidence>
<sequence length="90" mass="10247">MFATSEGTIAVTWRILRENQKYLLLTWSETDNAPSDPTDDKKQRTGFGSVVLFRVAPSALDGTSVFAREDGQRIWELKAPLDRCLREDEE</sequence>
<reference evidence="1 2" key="1">
    <citation type="submission" date="2018-02" db="EMBL/GenBank/DDBJ databases">
        <title>The draft genome of Phyllobacterium myrsinacearum DSM5892.</title>
        <authorList>
            <person name="Li L."/>
            <person name="Liu L."/>
            <person name="Zhang X."/>
            <person name="Wang T."/>
        </authorList>
    </citation>
    <scope>NUCLEOTIDE SEQUENCE [LARGE SCALE GENOMIC DNA]</scope>
    <source>
        <strain evidence="1 2">DSM 5892</strain>
    </source>
</reference>
<name>A0A2S9JQY4_9HYPH</name>
<gene>
    <name evidence="1" type="ORF">C5750_10515</name>
</gene>
<dbReference type="AlphaFoldDB" id="A0A2S9JQY4"/>
<dbReference type="Proteomes" id="UP000238563">
    <property type="component" value="Unassembled WGS sequence"/>
</dbReference>
<keyword evidence="2" id="KW-1185">Reference proteome</keyword>
<accession>A0A2S9JQY4</accession>
<proteinExistence type="predicted"/>
<organism evidence="1 2">
    <name type="scientific">Phyllobacterium myrsinacearum</name>
    <dbReference type="NCBI Taxonomy" id="28101"/>
    <lineage>
        <taxon>Bacteria</taxon>
        <taxon>Pseudomonadati</taxon>
        <taxon>Pseudomonadota</taxon>
        <taxon>Alphaproteobacteria</taxon>
        <taxon>Hyphomicrobiales</taxon>
        <taxon>Phyllobacteriaceae</taxon>
        <taxon>Phyllobacterium</taxon>
    </lineage>
</organism>
<evidence type="ECO:0000313" key="1">
    <source>
        <dbReference type="EMBL" id="PRD55569.1"/>
    </source>
</evidence>
<protein>
    <recommendedName>
        <fullName evidence="3">Histidine kinase</fullName>
    </recommendedName>
</protein>
<evidence type="ECO:0000313" key="2">
    <source>
        <dbReference type="Proteomes" id="UP000238563"/>
    </source>
</evidence>
<dbReference type="EMBL" id="PVBT01000002">
    <property type="protein sequence ID" value="PRD55569.1"/>
    <property type="molecule type" value="Genomic_DNA"/>
</dbReference>
<comment type="caution">
    <text evidence="1">The sequence shown here is derived from an EMBL/GenBank/DDBJ whole genome shotgun (WGS) entry which is preliminary data.</text>
</comment>